<evidence type="ECO:0000313" key="3">
    <source>
        <dbReference type="Proteomes" id="UP000294616"/>
    </source>
</evidence>
<reference evidence="2 3" key="1">
    <citation type="submission" date="2019-03" db="EMBL/GenBank/DDBJ databases">
        <title>Genomic Encyclopedia of Archaeal and Bacterial Type Strains, Phase II (KMG-II): from individual species to whole genera.</title>
        <authorList>
            <person name="Goeker M."/>
        </authorList>
    </citation>
    <scope>NUCLEOTIDE SEQUENCE [LARGE SCALE GENOMIC DNA]</scope>
    <source>
        <strain evidence="2 3">DSM 22554</strain>
    </source>
</reference>
<dbReference type="OrthoDB" id="707503at2"/>
<keyword evidence="3" id="KW-1185">Reference proteome</keyword>
<evidence type="ECO:0000313" key="2">
    <source>
        <dbReference type="EMBL" id="TCK80943.1"/>
    </source>
</evidence>
<dbReference type="AlphaFoldDB" id="A0A4R1LUU1"/>
<dbReference type="InterPro" id="IPR049522">
    <property type="entry name" value="ART-PolyVal_dom"/>
</dbReference>
<accession>A0A4R1LUU1</accession>
<name>A0A4R1LUU1_9SPHI</name>
<feature type="domain" description="ART-PolyVal-like" evidence="1">
    <location>
        <begin position="12"/>
        <end position="158"/>
    </location>
</feature>
<sequence length="161" mass="18182">MSNLRALPQISKIVYHGTDAIFDRFDETKKGSNTGFPNSIHGFFFTEKKEYATLFGKRIIKANIVIKKAIDLTVHGIFSERNQAPLIWEILTGEVLSEEDALIQLDENISLGEIDDLYDALNSEESHHSLKEAGYDGIISSLGNDEMEYIVFTTEQIRLLV</sequence>
<dbReference type="Pfam" id="PF18760">
    <property type="entry name" value="ART-PolyVal"/>
    <property type="match status" value="1"/>
</dbReference>
<organism evidence="2 3">
    <name type="scientific">Albibacterium bauzanense</name>
    <dbReference type="NCBI Taxonomy" id="653929"/>
    <lineage>
        <taxon>Bacteria</taxon>
        <taxon>Pseudomonadati</taxon>
        <taxon>Bacteroidota</taxon>
        <taxon>Sphingobacteriia</taxon>
        <taxon>Sphingobacteriales</taxon>
        <taxon>Sphingobacteriaceae</taxon>
        <taxon>Albibacterium</taxon>
    </lineage>
</organism>
<gene>
    <name evidence="2" type="ORF">C8N28_2700</name>
</gene>
<protein>
    <recommendedName>
        <fullName evidence="1">ART-PolyVal-like domain-containing protein</fullName>
    </recommendedName>
</protein>
<evidence type="ECO:0000259" key="1">
    <source>
        <dbReference type="Pfam" id="PF18760"/>
    </source>
</evidence>
<comment type="caution">
    <text evidence="2">The sequence shown here is derived from an EMBL/GenBank/DDBJ whole genome shotgun (WGS) entry which is preliminary data.</text>
</comment>
<proteinExistence type="predicted"/>
<dbReference type="Proteomes" id="UP000294616">
    <property type="component" value="Unassembled WGS sequence"/>
</dbReference>
<dbReference type="EMBL" id="SMGO01000003">
    <property type="protein sequence ID" value="TCK80943.1"/>
    <property type="molecule type" value="Genomic_DNA"/>
</dbReference>
<dbReference type="RefSeq" id="WP_132225702.1">
    <property type="nucleotide sequence ID" value="NZ_SMGO01000003.1"/>
</dbReference>